<evidence type="ECO:0000256" key="1">
    <source>
        <dbReference type="ARBA" id="ARBA00004377"/>
    </source>
</evidence>
<keyword evidence="14" id="KW-1185">Reference proteome</keyword>
<dbReference type="PRINTS" id="PR00885">
    <property type="entry name" value="BCTERIALGSPH"/>
</dbReference>
<keyword evidence="8 11" id="KW-0472">Membrane</keyword>
<dbReference type="GO" id="GO:0015628">
    <property type="term" value="P:protein secretion by the type II secretion system"/>
    <property type="evidence" value="ECO:0007669"/>
    <property type="project" value="InterPro"/>
</dbReference>
<dbReference type="NCBIfam" id="TIGR02532">
    <property type="entry name" value="IV_pilin_GFxxxE"/>
    <property type="match status" value="1"/>
</dbReference>
<dbReference type="InterPro" id="IPR045584">
    <property type="entry name" value="Pilin-like"/>
</dbReference>
<dbReference type="Proteomes" id="UP001302316">
    <property type="component" value="Unassembled WGS sequence"/>
</dbReference>
<accession>A0AAP6JEB0</accession>
<evidence type="ECO:0000256" key="4">
    <source>
        <dbReference type="ARBA" id="ARBA00022481"/>
    </source>
</evidence>
<dbReference type="InterPro" id="IPR012902">
    <property type="entry name" value="N_methyl_site"/>
</dbReference>
<dbReference type="EMBL" id="JAYGII010000008">
    <property type="protein sequence ID" value="MEA5445268.1"/>
    <property type="molecule type" value="Genomic_DNA"/>
</dbReference>
<comment type="subcellular location">
    <subcellularLocation>
        <location evidence="1">Cell inner membrane</location>
        <topology evidence="1">Single-pass membrane protein</topology>
    </subcellularLocation>
</comment>
<feature type="transmembrane region" description="Helical" evidence="11">
    <location>
        <begin position="12"/>
        <end position="32"/>
    </location>
</feature>
<dbReference type="PROSITE" id="PS00409">
    <property type="entry name" value="PROKAR_NTER_METHYL"/>
    <property type="match status" value="1"/>
</dbReference>
<feature type="domain" description="General secretion pathway GspH" evidence="12">
    <location>
        <begin position="48"/>
        <end position="150"/>
    </location>
</feature>
<dbReference type="InterPro" id="IPR002416">
    <property type="entry name" value="T2SS_protein-GspH"/>
</dbReference>
<dbReference type="AlphaFoldDB" id="A0AAP6JEB0"/>
<dbReference type="InterPro" id="IPR049875">
    <property type="entry name" value="TypeII_GspH"/>
</dbReference>
<dbReference type="InterPro" id="IPR022346">
    <property type="entry name" value="T2SS_GspH"/>
</dbReference>
<evidence type="ECO:0000259" key="12">
    <source>
        <dbReference type="Pfam" id="PF12019"/>
    </source>
</evidence>
<keyword evidence="5" id="KW-0997">Cell inner membrane</keyword>
<evidence type="ECO:0000256" key="8">
    <source>
        <dbReference type="ARBA" id="ARBA00023136"/>
    </source>
</evidence>
<dbReference type="SUPFAM" id="SSF54523">
    <property type="entry name" value="Pili subunits"/>
    <property type="match status" value="1"/>
</dbReference>
<sequence>MDFRHTASRGFTLIEVMVVMVIISVVVAIGMISVDRLSQHDPADEERERLEALLQLAADRAMIEGAEYGLHFSTRAFRFLRFVDGAWVEADRDEFRRREWPDGLQPELRIEGRQVDLALYDEDESQPQILLMGTGEMTPFRLILRHRSDVDGVVLEGQPHGRLRNWREEDGEPRDQDRRVRR</sequence>
<evidence type="ECO:0000256" key="11">
    <source>
        <dbReference type="SAM" id="Phobius"/>
    </source>
</evidence>
<evidence type="ECO:0000256" key="6">
    <source>
        <dbReference type="ARBA" id="ARBA00022692"/>
    </source>
</evidence>
<evidence type="ECO:0000256" key="3">
    <source>
        <dbReference type="ARBA" id="ARBA00022475"/>
    </source>
</evidence>
<proteinExistence type="inferred from homology"/>
<evidence type="ECO:0000256" key="5">
    <source>
        <dbReference type="ARBA" id="ARBA00022519"/>
    </source>
</evidence>
<dbReference type="GO" id="GO:0015627">
    <property type="term" value="C:type II protein secretion system complex"/>
    <property type="evidence" value="ECO:0007669"/>
    <property type="project" value="InterPro"/>
</dbReference>
<gene>
    <name evidence="13" type="primary">gspH</name>
    <name evidence="13" type="ORF">VCB98_05495</name>
</gene>
<name>A0AAP6JEB0_9GAMM</name>
<dbReference type="Pfam" id="PF07963">
    <property type="entry name" value="N_methyl"/>
    <property type="match status" value="1"/>
</dbReference>
<comment type="caution">
    <text evidence="13">The sequence shown here is derived from an EMBL/GenBank/DDBJ whole genome shotgun (WGS) entry which is preliminary data.</text>
</comment>
<keyword evidence="6 11" id="KW-0812">Transmembrane</keyword>
<evidence type="ECO:0000256" key="10">
    <source>
        <dbReference type="ARBA" id="ARBA00030775"/>
    </source>
</evidence>
<evidence type="ECO:0000313" key="13">
    <source>
        <dbReference type="EMBL" id="MEA5445268.1"/>
    </source>
</evidence>
<dbReference type="NCBIfam" id="TIGR01708">
    <property type="entry name" value="typeII_sec_gspH"/>
    <property type="match status" value="1"/>
</dbReference>
<evidence type="ECO:0000256" key="2">
    <source>
        <dbReference type="ARBA" id="ARBA00021549"/>
    </source>
</evidence>
<evidence type="ECO:0000313" key="14">
    <source>
        <dbReference type="Proteomes" id="UP001302316"/>
    </source>
</evidence>
<evidence type="ECO:0000256" key="9">
    <source>
        <dbReference type="ARBA" id="ARBA00025772"/>
    </source>
</evidence>
<reference evidence="13 14" key="1">
    <citation type="submission" date="2023-12" db="EMBL/GenBank/DDBJ databases">
        <title>Whole-genome sequencing of halo(alkali)philic microorganisms from hypersaline lakes.</title>
        <authorList>
            <person name="Sorokin D.Y."/>
            <person name="Merkel A.Y."/>
            <person name="Messina E."/>
            <person name="Yakimov M."/>
        </authorList>
    </citation>
    <scope>NUCLEOTIDE SEQUENCE [LARGE SCALE GENOMIC DNA]</scope>
    <source>
        <strain evidence="13 14">AB-CW1</strain>
    </source>
</reference>
<dbReference type="Pfam" id="PF12019">
    <property type="entry name" value="GspH"/>
    <property type="match status" value="1"/>
</dbReference>
<evidence type="ECO:0000256" key="7">
    <source>
        <dbReference type="ARBA" id="ARBA00022989"/>
    </source>
</evidence>
<organism evidence="13 14">
    <name type="scientific">Natronospira elongata</name>
    <dbReference type="NCBI Taxonomy" id="3110268"/>
    <lineage>
        <taxon>Bacteria</taxon>
        <taxon>Pseudomonadati</taxon>
        <taxon>Pseudomonadota</taxon>
        <taxon>Gammaproteobacteria</taxon>
        <taxon>Natronospirales</taxon>
        <taxon>Natronospiraceae</taxon>
        <taxon>Natronospira</taxon>
    </lineage>
</organism>
<protein>
    <recommendedName>
        <fullName evidence="2">Type II secretion system protein H</fullName>
    </recommendedName>
    <alternativeName>
        <fullName evidence="10">General secretion pathway protein H</fullName>
    </alternativeName>
</protein>
<keyword evidence="7 11" id="KW-1133">Transmembrane helix</keyword>
<dbReference type="RefSeq" id="WP_346050898.1">
    <property type="nucleotide sequence ID" value="NZ_JAYGII010000008.1"/>
</dbReference>
<comment type="similarity">
    <text evidence="9">Belongs to the GSP H family.</text>
</comment>
<keyword evidence="3" id="KW-1003">Cell membrane</keyword>
<dbReference type="GO" id="GO:0005886">
    <property type="term" value="C:plasma membrane"/>
    <property type="evidence" value="ECO:0007669"/>
    <property type="project" value="UniProtKB-SubCell"/>
</dbReference>
<keyword evidence="4" id="KW-0488">Methylation</keyword>
<dbReference type="Gene3D" id="3.55.40.10">
    <property type="entry name" value="minor pseudopilin epsh domain"/>
    <property type="match status" value="1"/>
</dbReference>